<evidence type="ECO:0000313" key="10">
    <source>
        <dbReference type="Proteomes" id="UP000629468"/>
    </source>
</evidence>
<evidence type="ECO:0000256" key="7">
    <source>
        <dbReference type="SAM" id="MobiDB-lite"/>
    </source>
</evidence>
<evidence type="ECO:0000256" key="1">
    <source>
        <dbReference type="ARBA" id="ARBA00010617"/>
    </source>
</evidence>
<dbReference type="Proteomes" id="UP000629468">
    <property type="component" value="Unassembled WGS sequence"/>
</dbReference>
<feature type="transmembrane region" description="Helical" evidence="8">
    <location>
        <begin position="12"/>
        <end position="36"/>
    </location>
</feature>
<reference evidence="9 10" key="1">
    <citation type="journal article" name="Sci. Rep.">
        <title>Telomere-to-telomere assembled and centromere annotated genomes of the two main subspecies of the button mushroom Agaricus bisporus reveal especially polymorphic chromosome ends.</title>
        <authorList>
            <person name="Sonnenberg A.S.M."/>
            <person name="Sedaghat-Telgerd N."/>
            <person name="Lavrijssen B."/>
            <person name="Ohm R.A."/>
            <person name="Hendrickx P.M."/>
            <person name="Scholtmeijer K."/>
            <person name="Baars J.J.P."/>
            <person name="van Peer A."/>
        </authorList>
    </citation>
    <scope>NUCLEOTIDE SEQUENCE [LARGE SCALE GENOMIC DNA]</scope>
    <source>
        <strain evidence="9 10">H119_p4</strain>
    </source>
</reference>
<dbReference type="GO" id="GO:0004497">
    <property type="term" value="F:monooxygenase activity"/>
    <property type="evidence" value="ECO:0007669"/>
    <property type="project" value="UniProtKB-KW"/>
</dbReference>
<dbReference type="GO" id="GO:0016705">
    <property type="term" value="F:oxidoreductase activity, acting on paired donors, with incorporation or reduction of molecular oxygen"/>
    <property type="evidence" value="ECO:0007669"/>
    <property type="project" value="InterPro"/>
</dbReference>
<evidence type="ECO:0000256" key="4">
    <source>
        <dbReference type="ARBA" id="ARBA00023004"/>
    </source>
</evidence>
<comment type="cofactor">
    <cofactor evidence="5">
        <name>heme</name>
        <dbReference type="ChEBI" id="CHEBI:30413"/>
    </cofactor>
</comment>
<dbReference type="CDD" id="cd00302">
    <property type="entry name" value="cytochrome_P450"/>
    <property type="match status" value="1"/>
</dbReference>
<dbReference type="PROSITE" id="PS00086">
    <property type="entry name" value="CYTOCHROME_P450"/>
    <property type="match status" value="1"/>
</dbReference>
<dbReference type="AlphaFoldDB" id="A0A8H7C5I4"/>
<evidence type="ECO:0000256" key="8">
    <source>
        <dbReference type="SAM" id="Phobius"/>
    </source>
</evidence>
<evidence type="ECO:0000256" key="3">
    <source>
        <dbReference type="ARBA" id="ARBA00022723"/>
    </source>
</evidence>
<dbReference type="PANTHER" id="PTHR24304">
    <property type="entry name" value="CYTOCHROME P450 FAMILY 7"/>
    <property type="match status" value="1"/>
</dbReference>
<dbReference type="PRINTS" id="PR00463">
    <property type="entry name" value="EP450I"/>
</dbReference>
<dbReference type="Pfam" id="PF00067">
    <property type="entry name" value="p450"/>
    <property type="match status" value="2"/>
</dbReference>
<sequence length="673" mass="74718">MPYSIGLQSAANAFVSAGFAIQFTVAVITFFAIILITSSFQKDAPDAPDYLPGMSLFHIVPFYQRRFDFLNWGIHATGQSIFQFKLLRNTVMVISGESGRQAFFSAKGLNLTEGFNILSGAIPSVRGVTTDLQNKRIATIHKRVVAAQREGHLTALMPQLLEDSRKVMERWGNSGKFDPFEKIYELTFQTTIRSLSCSEIADDLELVSRIKQLYDQLDTGTTPSTILLPWLPSWAMAKKLWSTKEIYDIIVDAVKKRQDLLTTISEGERPQDTMQLLLDAGDDRMAVVGFIMGLLIAGARATGTSGSWLVTFLASHPEWANKARIEVEELVASHTDSRVSGVRLPAAARVSTSPTSSPLSSAFPPRSTSCQNHHNDIRRKSRSSTLSQKRKRCDSDPGSDLDSNSELRQKEKIDSIGFADVDNLEKSLEEGRIMSGPASLQNVGEARKRKDTFVAGVKDHIPVPLLPRPASCSTTSPPPTSTTSETSSKDERYAHSISQTLKCIPLEVWERSTPVLDALIKETLRVAQPHTAMRRNVGPEFYIDGKRIPSGAYVVYPFSDVHLDEDIYEDAWKFDPGRWLNGDETETKGEKGVPFGYVGWGGGKHMCLGTRLAKVELKLIISMFLLGFDLSIVDKHGKSKDELPKPNWNDILLCRPPKGSFYLGFERKEGILL</sequence>
<feature type="region of interest" description="Disordered" evidence="7">
    <location>
        <begin position="464"/>
        <end position="492"/>
    </location>
</feature>
<keyword evidence="6" id="KW-0503">Monooxygenase</keyword>
<dbReference type="InterPro" id="IPR017972">
    <property type="entry name" value="Cyt_P450_CS"/>
</dbReference>
<keyword evidence="2 5" id="KW-0349">Heme</keyword>
<keyword evidence="6" id="KW-0560">Oxidoreductase</keyword>
<dbReference type="InterPro" id="IPR050529">
    <property type="entry name" value="CYP450_sterol_14alpha_dmase"/>
</dbReference>
<feature type="binding site" description="axial binding residue" evidence="5">
    <location>
        <position position="607"/>
    </location>
    <ligand>
        <name>heme</name>
        <dbReference type="ChEBI" id="CHEBI:30413"/>
    </ligand>
    <ligandPart>
        <name>Fe</name>
        <dbReference type="ChEBI" id="CHEBI:18248"/>
    </ligandPart>
</feature>
<dbReference type="SUPFAM" id="SSF48264">
    <property type="entry name" value="Cytochrome P450"/>
    <property type="match status" value="1"/>
</dbReference>
<comment type="caution">
    <text evidence="9">The sequence shown here is derived from an EMBL/GenBank/DDBJ whole genome shotgun (WGS) entry which is preliminary data.</text>
</comment>
<comment type="similarity">
    <text evidence="1 6">Belongs to the cytochrome P450 family.</text>
</comment>
<evidence type="ECO:0000256" key="2">
    <source>
        <dbReference type="ARBA" id="ARBA00022617"/>
    </source>
</evidence>
<feature type="compositionally biased region" description="Basic residues" evidence="7">
    <location>
        <begin position="376"/>
        <end position="392"/>
    </location>
</feature>
<dbReference type="InterPro" id="IPR036396">
    <property type="entry name" value="Cyt_P450_sf"/>
</dbReference>
<feature type="region of interest" description="Disordered" evidence="7">
    <location>
        <begin position="348"/>
        <end position="408"/>
    </location>
</feature>
<proteinExistence type="inferred from homology"/>
<keyword evidence="8" id="KW-0472">Membrane</keyword>
<accession>A0A8H7C5I4</accession>
<keyword evidence="4 5" id="KW-0408">Iron</keyword>
<organism evidence="9 10">
    <name type="scientific">Agaricus bisporus var. burnettii</name>
    <dbReference type="NCBI Taxonomy" id="192524"/>
    <lineage>
        <taxon>Eukaryota</taxon>
        <taxon>Fungi</taxon>
        <taxon>Dikarya</taxon>
        <taxon>Basidiomycota</taxon>
        <taxon>Agaricomycotina</taxon>
        <taxon>Agaricomycetes</taxon>
        <taxon>Agaricomycetidae</taxon>
        <taxon>Agaricales</taxon>
        <taxon>Agaricineae</taxon>
        <taxon>Agaricaceae</taxon>
        <taxon>Agaricus</taxon>
    </lineage>
</organism>
<dbReference type="InterPro" id="IPR002401">
    <property type="entry name" value="Cyt_P450_E_grp-I"/>
</dbReference>
<evidence type="ECO:0008006" key="11">
    <source>
        <dbReference type="Google" id="ProtNLM"/>
    </source>
</evidence>
<gene>
    <name evidence="9" type="ORF">Agabi119p4_8042</name>
</gene>
<evidence type="ECO:0000256" key="5">
    <source>
        <dbReference type="PIRSR" id="PIRSR602401-1"/>
    </source>
</evidence>
<evidence type="ECO:0000313" key="9">
    <source>
        <dbReference type="EMBL" id="KAF7763505.1"/>
    </source>
</evidence>
<evidence type="ECO:0000256" key="6">
    <source>
        <dbReference type="RuleBase" id="RU000461"/>
    </source>
</evidence>
<keyword evidence="8" id="KW-1133">Transmembrane helix</keyword>
<name>A0A8H7C5I4_AGABI</name>
<protein>
    <recommendedName>
        <fullName evidence="11">Lanosterol 14-alpha-demethylase</fullName>
    </recommendedName>
</protein>
<keyword evidence="3 5" id="KW-0479">Metal-binding</keyword>
<dbReference type="PRINTS" id="PR00385">
    <property type="entry name" value="P450"/>
</dbReference>
<dbReference type="InterPro" id="IPR001128">
    <property type="entry name" value="Cyt_P450"/>
</dbReference>
<dbReference type="GO" id="GO:0020037">
    <property type="term" value="F:heme binding"/>
    <property type="evidence" value="ECO:0007669"/>
    <property type="project" value="InterPro"/>
</dbReference>
<dbReference type="EMBL" id="JABXXO010000011">
    <property type="protein sequence ID" value="KAF7763505.1"/>
    <property type="molecule type" value="Genomic_DNA"/>
</dbReference>
<feature type="compositionally biased region" description="Low complexity" evidence="7">
    <location>
        <begin position="351"/>
        <end position="361"/>
    </location>
</feature>
<keyword evidence="8" id="KW-0812">Transmembrane</keyword>
<dbReference type="PANTHER" id="PTHR24304:SF2">
    <property type="entry name" value="24-HYDROXYCHOLESTEROL 7-ALPHA-HYDROXYLASE"/>
    <property type="match status" value="1"/>
</dbReference>
<dbReference type="GO" id="GO:0005506">
    <property type="term" value="F:iron ion binding"/>
    <property type="evidence" value="ECO:0007669"/>
    <property type="project" value="InterPro"/>
</dbReference>
<dbReference type="Gene3D" id="1.10.630.10">
    <property type="entry name" value="Cytochrome P450"/>
    <property type="match status" value="2"/>
</dbReference>